<reference evidence="2" key="1">
    <citation type="journal article" date="2009" name="Genome Res.">
        <title>Comparative genomic analyses of the human fungal pathogens Coccidioides and their relatives.</title>
        <authorList>
            <person name="Sharpton T.J."/>
            <person name="Stajich J.E."/>
            <person name="Rounsley S.D."/>
            <person name="Gardner M.J."/>
            <person name="Wortman J.R."/>
            <person name="Jordar V.S."/>
            <person name="Maiti R."/>
            <person name="Kodira C.D."/>
            <person name="Neafsey D.E."/>
            <person name="Zeng Q."/>
            <person name="Hung C.-Y."/>
            <person name="McMahan C."/>
            <person name="Muszewska A."/>
            <person name="Grynberg M."/>
            <person name="Mandel M.A."/>
            <person name="Kellner E.M."/>
            <person name="Barker B.M."/>
            <person name="Galgiani J.N."/>
            <person name="Orbach M.J."/>
            <person name="Kirkland T.N."/>
            <person name="Cole G.T."/>
            <person name="Henn M.R."/>
            <person name="Birren B.W."/>
            <person name="Taylor J.W."/>
        </authorList>
    </citation>
    <scope>NUCLEOTIDE SEQUENCE [LARGE SCALE GENOMIC DNA]</scope>
    <source>
        <strain evidence="2">UAMH 1704</strain>
    </source>
</reference>
<dbReference type="STRING" id="336963.C4JZT4"/>
<evidence type="ECO:0000313" key="2">
    <source>
        <dbReference type="Proteomes" id="UP000002058"/>
    </source>
</evidence>
<proteinExistence type="predicted"/>
<dbReference type="VEuPathDB" id="FungiDB:UREG_07685"/>
<evidence type="ECO:0008006" key="3">
    <source>
        <dbReference type="Google" id="ProtNLM"/>
    </source>
</evidence>
<dbReference type="RefSeq" id="XP_002582912.1">
    <property type="nucleotide sequence ID" value="XM_002582866.1"/>
</dbReference>
<evidence type="ECO:0000313" key="1">
    <source>
        <dbReference type="EMBL" id="EEP82820.1"/>
    </source>
</evidence>
<dbReference type="EMBL" id="CH476619">
    <property type="protein sequence ID" value="EEP82820.1"/>
    <property type="molecule type" value="Genomic_DNA"/>
</dbReference>
<dbReference type="GeneID" id="8439701"/>
<organism evidence="1 2">
    <name type="scientific">Uncinocarpus reesii (strain UAMH 1704)</name>
    <dbReference type="NCBI Taxonomy" id="336963"/>
    <lineage>
        <taxon>Eukaryota</taxon>
        <taxon>Fungi</taxon>
        <taxon>Dikarya</taxon>
        <taxon>Ascomycota</taxon>
        <taxon>Pezizomycotina</taxon>
        <taxon>Eurotiomycetes</taxon>
        <taxon>Eurotiomycetidae</taxon>
        <taxon>Onygenales</taxon>
        <taxon>Onygenaceae</taxon>
        <taxon>Uncinocarpus</taxon>
    </lineage>
</organism>
<dbReference type="InterPro" id="IPR011009">
    <property type="entry name" value="Kinase-like_dom_sf"/>
</dbReference>
<dbReference type="eggNOG" id="ENOG502T10G">
    <property type="taxonomic scope" value="Eukaryota"/>
</dbReference>
<dbReference type="Proteomes" id="UP000002058">
    <property type="component" value="Unassembled WGS sequence"/>
</dbReference>
<gene>
    <name evidence="1" type="ORF">UREG_07685</name>
</gene>
<keyword evidence="2" id="KW-1185">Reference proteome</keyword>
<dbReference type="OrthoDB" id="4207132at2759"/>
<accession>C4JZT4</accession>
<sequence>MSRIPDDEDDPSSTVPARSSYRLAMEFYILEKLTQMGCTCTPKLLDSFFSVQTEDLPVPGGFFAIIVMERLPGRNLANFGDLPMAERDQVRIAFGKALREFFALGFRHEDPDRRNVMWDPKNKKWYVCVPLALLGSVARSLNHSCVAHLFGSYIIDFEYAYHVKDADSAKFTPMVHYPLWGLAGPMINTSLGGLDPMVPCEIPTIRDPDDETLERMAAEAAGKPLKPQVILR</sequence>
<dbReference type="SUPFAM" id="SSF56112">
    <property type="entry name" value="Protein kinase-like (PK-like)"/>
    <property type="match status" value="1"/>
</dbReference>
<dbReference type="AlphaFoldDB" id="C4JZT4"/>
<dbReference type="KEGG" id="ure:UREG_07685"/>
<name>C4JZT4_UNCRE</name>
<protein>
    <recommendedName>
        <fullName evidence="3">Aminoglycoside phosphotransferase domain-containing protein</fullName>
    </recommendedName>
</protein>
<dbReference type="HOGENOM" id="CLU_090422_0_0_1"/>
<dbReference type="InParanoid" id="C4JZT4"/>